<evidence type="ECO:0000313" key="6">
    <source>
        <dbReference type="EMBL" id="AGG87940.1"/>
    </source>
</evidence>
<keyword evidence="7" id="KW-1185">Reference proteome</keyword>
<dbReference type="Pfam" id="PF00126">
    <property type="entry name" value="HTH_1"/>
    <property type="match status" value="1"/>
</dbReference>
<dbReference type="eggNOG" id="COG0583">
    <property type="taxonomic scope" value="Bacteria"/>
</dbReference>
<dbReference type="InterPro" id="IPR005119">
    <property type="entry name" value="LysR_subst-bd"/>
</dbReference>
<dbReference type="InterPro" id="IPR036388">
    <property type="entry name" value="WH-like_DNA-bd_sf"/>
</dbReference>
<dbReference type="InterPro" id="IPR036390">
    <property type="entry name" value="WH_DNA-bd_sf"/>
</dbReference>
<dbReference type="KEGG" id="rhd:R2APBS1_0775"/>
<dbReference type="RefSeq" id="WP_007507196.1">
    <property type="nucleotide sequence ID" value="NC_020541.1"/>
</dbReference>
<keyword evidence="2" id="KW-0805">Transcription regulation</keyword>
<accession>I4WZB3</accession>
<keyword evidence="3" id="KW-0238">DNA-binding</keyword>
<dbReference type="Gene3D" id="1.10.10.10">
    <property type="entry name" value="Winged helix-like DNA-binding domain superfamily/Winged helix DNA-binding domain"/>
    <property type="match status" value="1"/>
</dbReference>
<dbReference type="PANTHER" id="PTHR30537:SF3">
    <property type="entry name" value="TRANSCRIPTIONAL REGULATORY PROTEIN"/>
    <property type="match status" value="1"/>
</dbReference>
<evidence type="ECO:0000256" key="4">
    <source>
        <dbReference type="ARBA" id="ARBA00023163"/>
    </source>
</evidence>
<dbReference type="PANTHER" id="PTHR30537">
    <property type="entry name" value="HTH-TYPE TRANSCRIPTIONAL REGULATOR"/>
    <property type="match status" value="1"/>
</dbReference>
<accession>M4NBC5</accession>
<dbReference type="STRING" id="666685.R2APBS1_0775"/>
<dbReference type="PATRIC" id="fig|666685.9.peg.147"/>
<dbReference type="GO" id="GO:0006351">
    <property type="term" value="P:DNA-templated transcription"/>
    <property type="evidence" value="ECO:0007669"/>
    <property type="project" value="TreeGrafter"/>
</dbReference>
<protein>
    <submittedName>
        <fullName evidence="6">Transcriptional regulator</fullName>
    </submittedName>
</protein>
<dbReference type="AlphaFoldDB" id="I4WZB3"/>
<dbReference type="CDD" id="cd08422">
    <property type="entry name" value="PBP2_CrgA_like"/>
    <property type="match status" value="1"/>
</dbReference>
<dbReference type="SUPFAM" id="SSF46785">
    <property type="entry name" value="Winged helix' DNA-binding domain"/>
    <property type="match status" value="1"/>
</dbReference>
<evidence type="ECO:0000313" key="7">
    <source>
        <dbReference type="Proteomes" id="UP000011859"/>
    </source>
</evidence>
<organism evidence="6 7">
    <name type="scientific">Rhodanobacter denitrificans</name>
    <dbReference type="NCBI Taxonomy" id="666685"/>
    <lineage>
        <taxon>Bacteria</taxon>
        <taxon>Pseudomonadati</taxon>
        <taxon>Pseudomonadota</taxon>
        <taxon>Gammaproteobacteria</taxon>
        <taxon>Lysobacterales</taxon>
        <taxon>Rhodanobacteraceae</taxon>
        <taxon>Rhodanobacter</taxon>
    </lineage>
</organism>
<evidence type="ECO:0000259" key="5">
    <source>
        <dbReference type="PROSITE" id="PS50931"/>
    </source>
</evidence>
<dbReference type="Proteomes" id="UP000011859">
    <property type="component" value="Chromosome"/>
</dbReference>
<evidence type="ECO:0000256" key="2">
    <source>
        <dbReference type="ARBA" id="ARBA00023015"/>
    </source>
</evidence>
<dbReference type="PROSITE" id="PS50931">
    <property type="entry name" value="HTH_LYSR"/>
    <property type="match status" value="1"/>
</dbReference>
<dbReference type="GO" id="GO:0003700">
    <property type="term" value="F:DNA-binding transcription factor activity"/>
    <property type="evidence" value="ECO:0007669"/>
    <property type="project" value="InterPro"/>
</dbReference>
<keyword evidence="4" id="KW-0804">Transcription</keyword>
<dbReference type="OrthoDB" id="9810065at2"/>
<dbReference type="InterPro" id="IPR000847">
    <property type="entry name" value="LysR_HTH_N"/>
</dbReference>
<gene>
    <name evidence="6" type="ORF">R2APBS1_0775</name>
</gene>
<dbReference type="EMBL" id="CP003470">
    <property type="protein sequence ID" value="AGG87940.1"/>
    <property type="molecule type" value="Genomic_DNA"/>
</dbReference>
<name>I4WZB3_9GAMM</name>
<dbReference type="Pfam" id="PF03466">
    <property type="entry name" value="LysR_substrate"/>
    <property type="match status" value="1"/>
</dbReference>
<comment type="similarity">
    <text evidence="1">Belongs to the LysR transcriptional regulatory family.</text>
</comment>
<dbReference type="Gene3D" id="3.40.190.290">
    <property type="match status" value="1"/>
</dbReference>
<dbReference type="GeneID" id="72425760"/>
<proteinExistence type="inferred from homology"/>
<sequence>MNQSFDLTPARLRELRAFAAAARRLNFSRAALEVGCTPSVLSRRIATLEEAVGARLFLRTTRRMALTARGEQLLTQWQRMETVMAELAADLRPPDGELGGRLCVHLPASFGRYRMAPLLAAFMREHPGVRIDAVYDDTYVDMVSGRVDLAVRLGHLADVQLVARRAGTMRLYPCASPGYLASAPPLRDPADLKAHRCITFTGYRRGTLWSFSRQRQRRAVRIEPVLSCNDAQAIRDAILAGVGIGLQGNYMADALVAEGRMVELLPRWQLPAFPVHLLWLPGADRTPALRALIDHLATALTVQ</sequence>
<feature type="domain" description="HTH lysR-type" evidence="5">
    <location>
        <begin position="12"/>
        <end position="67"/>
    </location>
</feature>
<evidence type="ECO:0000256" key="3">
    <source>
        <dbReference type="ARBA" id="ARBA00023125"/>
    </source>
</evidence>
<reference evidence="6 7" key="1">
    <citation type="submission" date="2012-04" db="EMBL/GenBank/DDBJ databases">
        <title>Complete genome of Rhodanobacter sp. 2APBS1.</title>
        <authorList>
            <consortium name="US DOE Joint Genome Institute"/>
            <person name="Huntemann M."/>
            <person name="Wei C.-L."/>
            <person name="Han J."/>
            <person name="Detter J.C."/>
            <person name="Han C."/>
            <person name="Tapia R."/>
            <person name="Munk A.C.C."/>
            <person name="Chen A."/>
            <person name="Krypides N."/>
            <person name="Mavromatis K."/>
            <person name="Markowitz V."/>
            <person name="Szeto E."/>
            <person name="Ivanova N."/>
            <person name="Mikhailova N."/>
            <person name="Ovchinnikova G."/>
            <person name="Pagani I."/>
            <person name="Pati A."/>
            <person name="Goodwin L."/>
            <person name="Peters L."/>
            <person name="Pitluck S."/>
            <person name="Woyke T."/>
            <person name="Prakash O."/>
            <person name="Elkins J."/>
            <person name="Brown S."/>
            <person name="Palumbo A."/>
            <person name="Hemme C."/>
            <person name="Zhou J."/>
            <person name="Watson D."/>
            <person name="Jardine P."/>
            <person name="Kostka J."/>
            <person name="Green S."/>
        </authorList>
    </citation>
    <scope>NUCLEOTIDE SEQUENCE [LARGE SCALE GENOMIC DNA]</scope>
    <source>
        <strain evidence="6 7">2APBS1</strain>
    </source>
</reference>
<dbReference type="HOGENOM" id="CLU_039613_16_2_6"/>
<dbReference type="GO" id="GO:0043565">
    <property type="term" value="F:sequence-specific DNA binding"/>
    <property type="evidence" value="ECO:0007669"/>
    <property type="project" value="TreeGrafter"/>
</dbReference>
<dbReference type="InterPro" id="IPR058163">
    <property type="entry name" value="LysR-type_TF_proteobact-type"/>
</dbReference>
<evidence type="ECO:0000256" key="1">
    <source>
        <dbReference type="ARBA" id="ARBA00009437"/>
    </source>
</evidence>
<dbReference type="SUPFAM" id="SSF53850">
    <property type="entry name" value="Periplasmic binding protein-like II"/>
    <property type="match status" value="1"/>
</dbReference>